<sequence length="160" mass="17306">MNTKTVAELRASGEIDEEPDEAAIIVGGKADVVDFHSTTAIEDGPTQHQLLLAVAESYKRRGHEVFASLHQVEFHLSHVVDAFTVEQNPVLNPAFEALQVAGFAVEPNVGSIKRILGLTQADIDTLFCVCNNGPQVSSSILARRIEEFANRPLGGSWDAN</sequence>
<evidence type="ECO:0000313" key="2">
    <source>
        <dbReference type="Proteomes" id="UP000230159"/>
    </source>
</evidence>
<organism evidence="1 2">
    <name type="scientific">Candidatus Kuenenbacteria bacterium CG22_combo_CG10-13_8_21_14_all_39_9</name>
    <dbReference type="NCBI Taxonomy" id="1974621"/>
    <lineage>
        <taxon>Bacteria</taxon>
        <taxon>Candidatus Kueneniibacteriota</taxon>
    </lineage>
</organism>
<dbReference type="AlphaFoldDB" id="A0A2H0D0G4"/>
<accession>A0A2H0D0G4</accession>
<dbReference type="Proteomes" id="UP000230159">
    <property type="component" value="Unassembled WGS sequence"/>
</dbReference>
<comment type="caution">
    <text evidence="1">The sequence shown here is derived from an EMBL/GenBank/DDBJ whole genome shotgun (WGS) entry which is preliminary data.</text>
</comment>
<reference evidence="1 2" key="1">
    <citation type="submission" date="2017-09" db="EMBL/GenBank/DDBJ databases">
        <title>Depth-based differentiation of microbial function through sediment-hosted aquifers and enrichment of novel symbionts in the deep terrestrial subsurface.</title>
        <authorList>
            <person name="Probst A.J."/>
            <person name="Ladd B."/>
            <person name="Jarett J.K."/>
            <person name="Geller-Mcgrath D.E."/>
            <person name="Sieber C.M."/>
            <person name="Emerson J.B."/>
            <person name="Anantharaman K."/>
            <person name="Thomas B.C."/>
            <person name="Malmstrom R."/>
            <person name="Stieglmeier M."/>
            <person name="Klingl A."/>
            <person name="Woyke T."/>
            <person name="Ryan C.M."/>
            <person name="Banfield J.F."/>
        </authorList>
    </citation>
    <scope>NUCLEOTIDE SEQUENCE [LARGE SCALE GENOMIC DNA]</scope>
    <source>
        <strain evidence="1">CG22_combo_CG10-13_8_21_14_all_39_9</strain>
    </source>
</reference>
<protein>
    <submittedName>
        <fullName evidence="1">Uncharacterized protein</fullName>
    </submittedName>
</protein>
<name>A0A2H0D0G4_9BACT</name>
<proteinExistence type="predicted"/>
<gene>
    <name evidence="1" type="ORF">COW86_02650</name>
</gene>
<evidence type="ECO:0000313" key="1">
    <source>
        <dbReference type="EMBL" id="PIP75643.1"/>
    </source>
</evidence>
<dbReference type="EMBL" id="PCTN01000118">
    <property type="protein sequence ID" value="PIP75643.1"/>
    <property type="molecule type" value="Genomic_DNA"/>
</dbReference>